<comment type="catalytic activity">
    <reaction evidence="1">
        <text>an N-(ADP-alpha-D-ribosyl)-thymidine in DNA + H2O = a thymidine in DNA + ADP-D-ribose</text>
        <dbReference type="Rhea" id="RHEA:71655"/>
        <dbReference type="Rhea" id="RHEA-COMP:13556"/>
        <dbReference type="Rhea" id="RHEA-COMP:18051"/>
        <dbReference type="ChEBI" id="CHEBI:15377"/>
        <dbReference type="ChEBI" id="CHEBI:57967"/>
        <dbReference type="ChEBI" id="CHEBI:137386"/>
        <dbReference type="ChEBI" id="CHEBI:191199"/>
    </reaction>
    <physiologicalReaction direction="left-to-right" evidence="1">
        <dbReference type="Rhea" id="RHEA:71656"/>
    </physiologicalReaction>
</comment>
<organism evidence="3 4">
    <name type="scientific">Actinomadura physcomitrii</name>
    <dbReference type="NCBI Taxonomy" id="2650748"/>
    <lineage>
        <taxon>Bacteria</taxon>
        <taxon>Bacillati</taxon>
        <taxon>Actinomycetota</taxon>
        <taxon>Actinomycetes</taxon>
        <taxon>Streptosporangiales</taxon>
        <taxon>Thermomonosporaceae</taxon>
        <taxon>Actinomadura</taxon>
    </lineage>
</organism>
<dbReference type="InterPro" id="IPR043472">
    <property type="entry name" value="Macro_dom-like"/>
</dbReference>
<dbReference type="SMART" id="SM00506">
    <property type="entry name" value="A1pp"/>
    <property type="match status" value="1"/>
</dbReference>
<keyword evidence="4" id="KW-1185">Reference proteome</keyword>
<evidence type="ECO:0000259" key="2">
    <source>
        <dbReference type="PROSITE" id="PS51154"/>
    </source>
</evidence>
<comment type="caution">
    <text evidence="3">The sequence shown here is derived from an EMBL/GenBank/DDBJ whole genome shotgun (WGS) entry which is preliminary data.</text>
</comment>
<accession>A0A6I4MPD4</accession>
<proteinExistence type="predicted"/>
<dbReference type="Pfam" id="PF01661">
    <property type="entry name" value="Macro"/>
    <property type="match status" value="1"/>
</dbReference>
<dbReference type="InterPro" id="IPR002589">
    <property type="entry name" value="Macro_dom"/>
</dbReference>
<feature type="domain" description="Macro" evidence="2">
    <location>
        <begin position="8"/>
        <end position="170"/>
    </location>
</feature>
<dbReference type="PANTHER" id="PTHR12521:SF0">
    <property type="entry name" value="ADP-RIBOSE GLYCOHYDROLASE OARD1"/>
    <property type="match status" value="1"/>
</dbReference>
<dbReference type="Proteomes" id="UP000462055">
    <property type="component" value="Unassembled WGS sequence"/>
</dbReference>
<evidence type="ECO:0000256" key="1">
    <source>
        <dbReference type="ARBA" id="ARBA00035885"/>
    </source>
</evidence>
<dbReference type="Gene3D" id="3.40.220.10">
    <property type="entry name" value="Leucine Aminopeptidase, subunit E, domain 1"/>
    <property type="match status" value="1"/>
</dbReference>
<dbReference type="InterPro" id="IPR050892">
    <property type="entry name" value="ADP-ribose_metab_enzymes"/>
</dbReference>
<dbReference type="CDD" id="cd02901">
    <property type="entry name" value="Macro_Poa1p-like"/>
    <property type="match status" value="1"/>
</dbReference>
<reference evidence="3" key="1">
    <citation type="submission" date="2019-12" db="EMBL/GenBank/DDBJ databases">
        <title>Actinomadura physcomitrii sp. nov., a novel actinomycete isolated from moss [Physcomitrium sphaericum (Ludw) Fuernr].</title>
        <authorList>
            <person name="Zhuang X."/>
        </authorList>
    </citation>
    <scope>NUCLEOTIDE SEQUENCE [LARGE SCALE GENOMIC DNA]</scope>
    <source>
        <strain evidence="3">LD22</strain>
    </source>
</reference>
<evidence type="ECO:0000313" key="3">
    <source>
        <dbReference type="EMBL" id="MWA05281.1"/>
    </source>
</evidence>
<gene>
    <name evidence="3" type="ORF">F8568_033950</name>
</gene>
<evidence type="ECO:0000313" key="4">
    <source>
        <dbReference type="Proteomes" id="UP000462055"/>
    </source>
</evidence>
<dbReference type="AlphaFoldDB" id="A0A6I4MPD4"/>
<dbReference type="EMBL" id="WBMS02000035">
    <property type="protein sequence ID" value="MWA05281.1"/>
    <property type="molecule type" value="Genomic_DNA"/>
</dbReference>
<sequence>MSQVAAHAREYGVGEEASQMIVECTGNLLRDDAEALVNTVNTVGVMGKGLALQFKRAFPANFRAYVQACADHRVRPGKIFATSMDGDRWILNFPTKRHWRQPSNLEDVRAGLDDLVRVLVELKVRTVAIPPLGCGNGGLDWSVVRPLIIEKLGGLGLEVRLYSPGTPSPEDMPVSPERPRLTTSRIRLLAGLRRYAETAYAAGVAVDSHTSLLETQKVVYLLQSAGLDLGYRFKRGHYGPFSSGLNRDIAALEGHYLIGYGDGTGGARADLRLLPAADAAEPPIADDPMFRRSWRKVSNAVLGYEYPDGMELLSTVHYLADHRTGRFDDEDIAGEVAQWSSRKRRLFSSDDVQCALERLREARLLDPAR</sequence>
<protein>
    <submittedName>
        <fullName evidence="3">Appr-1-p processing protein</fullName>
    </submittedName>
</protein>
<dbReference type="PANTHER" id="PTHR12521">
    <property type="entry name" value="PROTEIN C6ORF130"/>
    <property type="match status" value="1"/>
</dbReference>
<dbReference type="PROSITE" id="PS51154">
    <property type="entry name" value="MACRO"/>
    <property type="match status" value="1"/>
</dbReference>
<name>A0A6I4MPD4_9ACTN</name>
<dbReference type="SUPFAM" id="SSF52949">
    <property type="entry name" value="Macro domain-like"/>
    <property type="match status" value="1"/>
</dbReference>
<dbReference type="GO" id="GO:0140291">
    <property type="term" value="P:peptidyl-glutamate ADP-deribosylation"/>
    <property type="evidence" value="ECO:0007669"/>
    <property type="project" value="TreeGrafter"/>
</dbReference>